<feature type="domain" description="PurM-like C-terminal" evidence="10">
    <location>
        <begin position="207"/>
        <end position="361"/>
    </location>
</feature>
<dbReference type="NCBIfam" id="NF002290">
    <property type="entry name" value="PRK01213.1"/>
    <property type="match status" value="1"/>
</dbReference>
<feature type="binding site" evidence="8">
    <location>
        <position position="121"/>
    </location>
    <ligand>
        <name>substrate</name>
    </ligand>
</feature>
<dbReference type="EMBL" id="DYVT01000108">
    <property type="protein sequence ID" value="HJF68506.1"/>
    <property type="molecule type" value="Genomic_DNA"/>
</dbReference>
<keyword evidence="7 8" id="KW-0460">Magnesium</keyword>
<comment type="catalytic activity">
    <reaction evidence="8">
        <text>N(2)-formyl-N(1)-(5-phospho-beta-D-ribosyl)glycinamide + L-glutamine + ATP + H2O = 2-formamido-N(1)-(5-O-phospho-beta-D-ribosyl)acetamidine + L-glutamate + ADP + phosphate + H(+)</text>
        <dbReference type="Rhea" id="RHEA:17129"/>
        <dbReference type="ChEBI" id="CHEBI:15377"/>
        <dbReference type="ChEBI" id="CHEBI:15378"/>
        <dbReference type="ChEBI" id="CHEBI:29985"/>
        <dbReference type="ChEBI" id="CHEBI:30616"/>
        <dbReference type="ChEBI" id="CHEBI:43474"/>
        <dbReference type="ChEBI" id="CHEBI:58359"/>
        <dbReference type="ChEBI" id="CHEBI:147286"/>
        <dbReference type="ChEBI" id="CHEBI:147287"/>
        <dbReference type="ChEBI" id="CHEBI:456216"/>
        <dbReference type="EC" id="6.3.5.3"/>
    </reaction>
</comment>
<feature type="binding site" evidence="8">
    <location>
        <position position="532"/>
    </location>
    <ligand>
        <name>ATP</name>
        <dbReference type="ChEBI" id="CHEBI:30616"/>
    </ligand>
</feature>
<feature type="domain" description="PurM-like C-terminal" evidence="10">
    <location>
        <begin position="569"/>
        <end position="678"/>
    </location>
</feature>
<dbReference type="CDD" id="cd02203">
    <property type="entry name" value="PurL_repeat1"/>
    <property type="match status" value="1"/>
</dbReference>
<dbReference type="GO" id="GO:0006189">
    <property type="term" value="P:'de novo' IMP biosynthetic process"/>
    <property type="evidence" value="ECO:0007669"/>
    <property type="project" value="UniProtKB-UniRule"/>
</dbReference>
<feature type="binding site" evidence="8">
    <location>
        <position position="273"/>
    </location>
    <ligand>
        <name>Mg(2+)</name>
        <dbReference type="ChEBI" id="CHEBI:18420"/>
        <label>2</label>
    </ligand>
</feature>
<reference evidence="12" key="1">
    <citation type="journal article" date="2021" name="PeerJ">
        <title>Extensive microbial diversity within the chicken gut microbiome revealed by metagenomics and culture.</title>
        <authorList>
            <person name="Gilroy R."/>
            <person name="Ravi A."/>
            <person name="Getino M."/>
            <person name="Pursley I."/>
            <person name="Horton D.L."/>
            <person name="Alikhan N.F."/>
            <person name="Baker D."/>
            <person name="Gharbi K."/>
            <person name="Hall N."/>
            <person name="Watson M."/>
            <person name="Adriaenssens E.M."/>
            <person name="Foster-Nyarko E."/>
            <person name="Jarju S."/>
            <person name="Secka A."/>
            <person name="Antonio M."/>
            <person name="Oren A."/>
            <person name="Chaudhuri R.R."/>
            <person name="La Ragione R."/>
            <person name="Hildebrand F."/>
            <person name="Pallen M.J."/>
        </authorList>
    </citation>
    <scope>NUCLEOTIDE SEQUENCE</scope>
    <source>
        <strain evidence="12">CHK149-3286</strain>
    </source>
</reference>
<keyword evidence="3 8" id="KW-0479">Metal-binding</keyword>
<evidence type="ECO:0000256" key="6">
    <source>
        <dbReference type="ARBA" id="ARBA00022840"/>
    </source>
</evidence>
<dbReference type="InterPro" id="IPR016188">
    <property type="entry name" value="PurM-like_N"/>
</dbReference>
<evidence type="ECO:0000256" key="7">
    <source>
        <dbReference type="ARBA" id="ARBA00022842"/>
    </source>
</evidence>
<comment type="similarity">
    <text evidence="8">Belongs to the FGAMS family.</text>
</comment>
<evidence type="ECO:0000259" key="11">
    <source>
        <dbReference type="Pfam" id="PF18072"/>
    </source>
</evidence>
<evidence type="ECO:0000259" key="10">
    <source>
        <dbReference type="Pfam" id="PF02769"/>
    </source>
</evidence>
<organism evidence="12 13">
    <name type="scientific">Staphylococcus kloosii</name>
    <dbReference type="NCBI Taxonomy" id="29384"/>
    <lineage>
        <taxon>Bacteria</taxon>
        <taxon>Bacillati</taxon>
        <taxon>Bacillota</taxon>
        <taxon>Bacilli</taxon>
        <taxon>Bacillales</taxon>
        <taxon>Staphylococcaceae</taxon>
        <taxon>Staphylococcus</taxon>
    </lineage>
</organism>
<feature type="binding site" evidence="8">
    <location>
        <position position="96"/>
    </location>
    <ligand>
        <name>ATP</name>
        <dbReference type="ChEBI" id="CHEBI:30616"/>
    </ligand>
</feature>
<gene>
    <name evidence="8 12" type="primary">purL</name>
    <name evidence="12" type="ORF">K8V85_09355</name>
</gene>
<keyword evidence="5 8" id="KW-0658">Purine biosynthesis</keyword>
<feature type="domain" description="PurM-like N-terminal" evidence="9">
    <location>
        <begin position="79"/>
        <end position="194"/>
    </location>
</feature>
<comment type="caution">
    <text evidence="8">Lacks conserved residue(s) required for the propagation of feature annotation.</text>
</comment>
<evidence type="ECO:0000256" key="2">
    <source>
        <dbReference type="ARBA" id="ARBA00022598"/>
    </source>
</evidence>
<feature type="binding site" evidence="8">
    <location>
        <begin position="99"/>
        <end position="102"/>
    </location>
    <ligand>
        <name>substrate</name>
    </ligand>
</feature>
<name>A0A921H111_9STAP</name>
<comment type="pathway">
    <text evidence="8">Purine metabolism; IMP biosynthesis via de novo pathway; 5-amino-1-(5-phospho-D-ribosyl)imidazole from N(2)-formyl-N(1)-(5-phospho-D-ribosyl)glycinamide: step 1/2.</text>
</comment>
<dbReference type="AlphaFoldDB" id="A0A921H111"/>
<dbReference type="Pfam" id="PF18072">
    <property type="entry name" value="FGAR-AT_linker"/>
    <property type="match status" value="1"/>
</dbReference>
<keyword evidence="6 8" id="KW-0067">ATP-binding</keyword>
<evidence type="ECO:0000313" key="12">
    <source>
        <dbReference type="EMBL" id="HJF68506.1"/>
    </source>
</evidence>
<dbReference type="SUPFAM" id="SSF56042">
    <property type="entry name" value="PurM C-terminal domain-like"/>
    <property type="match status" value="2"/>
</dbReference>
<feature type="binding site" evidence="8">
    <location>
        <position position="57"/>
    </location>
    <ligand>
        <name>ATP</name>
        <dbReference type="ChEBI" id="CHEBI:30616"/>
    </ligand>
</feature>
<feature type="domain" description="PurM-like N-terminal" evidence="9">
    <location>
        <begin position="442"/>
        <end position="557"/>
    </location>
</feature>
<feature type="binding site" evidence="8">
    <location>
        <position position="495"/>
    </location>
    <ligand>
        <name>ATP</name>
        <dbReference type="ChEBI" id="CHEBI:30616"/>
    </ligand>
</feature>
<proteinExistence type="inferred from homology"/>
<evidence type="ECO:0000256" key="4">
    <source>
        <dbReference type="ARBA" id="ARBA00022741"/>
    </source>
</evidence>
<dbReference type="PIRSF" id="PIRSF001587">
    <property type="entry name" value="FGAM_synthase_II"/>
    <property type="match status" value="1"/>
</dbReference>
<feature type="binding site" evidence="8">
    <location>
        <position position="533"/>
    </location>
    <ligand>
        <name>Mg(2+)</name>
        <dbReference type="ChEBI" id="CHEBI:18420"/>
        <label>1</label>
    </ligand>
</feature>
<dbReference type="GO" id="GO:0000287">
    <property type="term" value="F:magnesium ion binding"/>
    <property type="evidence" value="ECO:0007669"/>
    <property type="project" value="UniProtKB-UniRule"/>
</dbReference>
<reference evidence="12" key="2">
    <citation type="submission" date="2021-09" db="EMBL/GenBank/DDBJ databases">
        <authorList>
            <person name="Gilroy R."/>
        </authorList>
    </citation>
    <scope>NUCLEOTIDE SEQUENCE</scope>
    <source>
        <strain evidence="12">CHK149-3286</strain>
    </source>
</reference>
<dbReference type="GO" id="GO:0004642">
    <property type="term" value="F:phosphoribosylformylglycinamidine synthase activity"/>
    <property type="evidence" value="ECO:0007669"/>
    <property type="project" value="UniProtKB-UniRule"/>
</dbReference>
<evidence type="ECO:0000313" key="13">
    <source>
        <dbReference type="Proteomes" id="UP000706163"/>
    </source>
</evidence>
<evidence type="ECO:0000256" key="5">
    <source>
        <dbReference type="ARBA" id="ARBA00022755"/>
    </source>
</evidence>
<keyword evidence="4 8" id="KW-0547">Nucleotide-binding</keyword>
<dbReference type="Pfam" id="PF00586">
    <property type="entry name" value="AIRS"/>
    <property type="match status" value="2"/>
</dbReference>
<dbReference type="InterPro" id="IPR041609">
    <property type="entry name" value="PurL_linker"/>
</dbReference>
<comment type="caution">
    <text evidence="12">The sequence shown here is derived from an EMBL/GenBank/DDBJ whole genome shotgun (WGS) entry which is preliminary data.</text>
</comment>
<feature type="active site" description="Proton acceptor" evidence="8">
    <location>
        <position position="100"/>
    </location>
</feature>
<sequence length="729" mass="79425">MSKFIEPSATEIKTEQLYKDVGLSDQEYAKVCDILGREPNFTELGIFSVMWSEHCSYKHSKPFLKQFPTTGEHVLMGPGEGAGVVDIGDDQAVVFKVESHNHPSAVEPYQGAATGVGGIIRDIVSIGARPINLLNSLRFGELSAKQNRRLLRGVVAGIGGYGNCIGIPTTAGEIEFDDRYDGNPLVNAMCVGIIDHDMVQKGTAKGVGNSVIYVGLKTGRDGIHGATFASEELSEDSESKRPSVQIGDPFVGKKLMEATLEAIKYDELVGIQDMGAAGLTSSSSEMAAKGGSGLHLKLEQVPTREQGISPYEMMLSETQERMLLVVEKGTEQKFLDLFDYHELDSAVIGEVTDTDRFVLTYEGEVFADIPVQPLSDEAPVYVLEGEEQVYNQEKNDYDNIDVEQVFNDLLKHPTIASKKYLYEQYDQQVGANTVVKSGLQSSVVRVEGTNKAIASTIDGEARYVYNQPYQGGKMVVAEAYRNLIAVGATPLAMTDCLNYGSPEKKEIYQQLIESTKGMSEACEILNTPVVSGNVSLYNETKGTSIFPTPVVGMVGLIEDIDYLADFQPKAGHKLYIVGETKDDFGGSQIEKLLYKDVNHESEEIDLSQEVQKGEAVKKLVRDGRASHVQTVGKGGLAITLARMSAFYDLGMDVSLSLTSAQLFSETQGRYVVAVKDDQPVNIERAIAIGSFTDNNNFVVSNGDSVLEDKVSNLKEVWEGAIAQCMTTKD</sequence>
<feature type="binding site" evidence="8">
    <location>
        <position position="535"/>
    </location>
    <ligand>
        <name>substrate</name>
    </ligand>
</feature>
<dbReference type="HAMAP" id="MF_00420">
    <property type="entry name" value="PurL_2"/>
    <property type="match status" value="1"/>
</dbReference>
<dbReference type="GO" id="GO:0005737">
    <property type="term" value="C:cytoplasm"/>
    <property type="evidence" value="ECO:0007669"/>
    <property type="project" value="UniProtKB-SubCell"/>
</dbReference>
<comment type="function">
    <text evidence="8">Part of the phosphoribosylformylglycinamidine synthase complex involved in the purines biosynthetic pathway. Catalyzes the ATP-dependent conversion of formylglycinamide ribonucleotide (FGAR) and glutamine to yield formylglycinamidine ribonucleotide (FGAM) and glutamate. The FGAM synthase complex is composed of three subunits. PurQ produces an ammonia molecule by converting glutamine to glutamate. PurL transfers the ammonia molecule to FGAR to form FGAM in an ATP-dependent manner. PurS interacts with PurQ and PurL and is thought to assist in the transfer of the ammonia molecule from PurQ to PurL.</text>
</comment>
<dbReference type="SUPFAM" id="SSF55326">
    <property type="entry name" value="PurM N-terminal domain-like"/>
    <property type="match status" value="2"/>
</dbReference>
<dbReference type="PANTHER" id="PTHR43555">
    <property type="entry name" value="PHOSPHORIBOSYLFORMYLGLYCINAMIDINE SYNTHASE SUBUNIT PURL"/>
    <property type="match status" value="1"/>
</dbReference>
<keyword evidence="2 8" id="KW-0436">Ligase</keyword>
<feature type="active site" evidence="8">
    <location>
        <position position="54"/>
    </location>
</feature>
<dbReference type="Gene3D" id="3.30.1330.10">
    <property type="entry name" value="PurM-like, N-terminal domain"/>
    <property type="match status" value="2"/>
</dbReference>
<dbReference type="InterPro" id="IPR036676">
    <property type="entry name" value="PurM-like_C_sf"/>
</dbReference>
<dbReference type="EC" id="6.3.5.3" evidence="8"/>
<feature type="binding site" evidence="8">
    <location>
        <position position="245"/>
    </location>
    <ligand>
        <name>substrate</name>
    </ligand>
</feature>
<feature type="binding site" evidence="8">
    <location>
        <position position="98"/>
    </location>
    <ligand>
        <name>Mg(2+)</name>
        <dbReference type="ChEBI" id="CHEBI:18420"/>
        <label>1</label>
    </ligand>
</feature>
<comment type="subcellular location">
    <subcellularLocation>
        <location evidence="8">Cytoplasm</location>
    </subcellularLocation>
</comment>
<dbReference type="Gene3D" id="3.90.650.10">
    <property type="entry name" value="PurM-like C-terminal domain"/>
    <property type="match status" value="2"/>
</dbReference>
<dbReference type="Proteomes" id="UP000706163">
    <property type="component" value="Unassembled WGS sequence"/>
</dbReference>
<dbReference type="Pfam" id="PF02769">
    <property type="entry name" value="AIRS_C"/>
    <property type="match status" value="2"/>
</dbReference>
<dbReference type="CDD" id="cd02204">
    <property type="entry name" value="PurL_repeat2"/>
    <property type="match status" value="1"/>
</dbReference>
<accession>A0A921H111</accession>
<feature type="domain" description="Phosphoribosylformylglycinamidine synthase linker" evidence="11">
    <location>
        <begin position="12"/>
        <end position="58"/>
    </location>
</feature>
<comment type="subunit">
    <text evidence="8">Monomer. Part of the FGAM synthase complex composed of 1 PurL, 1 PurQ and 2 PurS subunits.</text>
</comment>
<dbReference type="InterPro" id="IPR036921">
    <property type="entry name" value="PurM-like_N_sf"/>
</dbReference>
<evidence type="ECO:0000259" key="9">
    <source>
        <dbReference type="Pfam" id="PF00586"/>
    </source>
</evidence>
<protein>
    <recommendedName>
        <fullName evidence="8">Phosphoribosylformylglycinamidine synthase subunit PurL</fullName>
        <shortName evidence="8">FGAM synthase</shortName>
        <ecNumber evidence="8">6.3.5.3</ecNumber>
    </recommendedName>
    <alternativeName>
        <fullName evidence="8">Formylglycinamide ribonucleotide amidotransferase subunit II</fullName>
        <shortName evidence="8">FGAR amidotransferase II</shortName>
        <shortName evidence="8">FGAR-AT II</shortName>
    </alternativeName>
    <alternativeName>
        <fullName evidence="8">Glutamine amidotransferase PurL</fullName>
    </alternativeName>
    <alternativeName>
        <fullName evidence="8">Phosphoribosylformylglycinamidine synthase subunit II</fullName>
    </alternativeName>
</protein>
<evidence type="ECO:0000256" key="8">
    <source>
        <dbReference type="HAMAP-Rule" id="MF_00420"/>
    </source>
</evidence>
<keyword evidence="1 8" id="KW-0963">Cytoplasm</keyword>
<feature type="binding site" evidence="8">
    <location>
        <position position="122"/>
    </location>
    <ligand>
        <name>Mg(2+)</name>
        <dbReference type="ChEBI" id="CHEBI:18420"/>
        <label>2</label>
    </ligand>
</feature>
<dbReference type="PANTHER" id="PTHR43555:SF1">
    <property type="entry name" value="PHOSPHORIBOSYLFORMYLGLYCINAMIDINE SYNTHASE SUBUNIT PURL"/>
    <property type="match status" value="1"/>
</dbReference>
<dbReference type="GO" id="GO:0005524">
    <property type="term" value="F:ATP binding"/>
    <property type="evidence" value="ECO:0007669"/>
    <property type="project" value="UniProtKB-UniRule"/>
</dbReference>
<dbReference type="InterPro" id="IPR010918">
    <property type="entry name" value="PurM-like_C_dom"/>
</dbReference>
<dbReference type="NCBIfam" id="TIGR01736">
    <property type="entry name" value="FGAM_synth_II"/>
    <property type="match status" value="1"/>
</dbReference>
<evidence type="ECO:0000256" key="1">
    <source>
        <dbReference type="ARBA" id="ARBA00022490"/>
    </source>
</evidence>
<dbReference type="FunFam" id="3.30.1330.10:FF:000004">
    <property type="entry name" value="Phosphoribosylformylglycinamidine synthase subunit PurL"/>
    <property type="match status" value="1"/>
</dbReference>
<evidence type="ECO:0000256" key="3">
    <source>
        <dbReference type="ARBA" id="ARBA00022723"/>
    </source>
</evidence>
<dbReference type="RefSeq" id="WP_278675815.1">
    <property type="nucleotide sequence ID" value="NZ_DYVT01000108.1"/>
</dbReference>
<dbReference type="InterPro" id="IPR010074">
    <property type="entry name" value="PRibForGlyAmidine_synth_PurL"/>
</dbReference>